<dbReference type="PANTHER" id="PTHR45672:SF2">
    <property type="entry name" value="PROTEIN DISULFIDE-ISOMERASE A5"/>
    <property type="match status" value="1"/>
</dbReference>
<feature type="domain" description="Thioredoxin" evidence="2">
    <location>
        <begin position="28"/>
        <end position="147"/>
    </location>
</feature>
<sequence>MHKNNILFSVVLFLSFLYGSGIYCFVSSTRSENGDVITLTNQNFESKTKEYDVLLVMFYARWCSHSRRTLPNYERAAAQLFKNTDYPIHIAKVDCTNRKEAQCPERYNVWGYPTLRIYRYGQYHDEKLNSANRTTDETVKTMKTLKKASAQQAQTVL</sequence>
<keyword evidence="1" id="KW-0732">Signal</keyword>
<dbReference type="PROSITE" id="PS51352">
    <property type="entry name" value="THIOREDOXIN_2"/>
    <property type="match status" value="1"/>
</dbReference>
<protein>
    <recommendedName>
        <fullName evidence="2">Thioredoxin domain-containing protein</fullName>
    </recommendedName>
</protein>
<accession>A0A820E1P6</accession>
<dbReference type="Proteomes" id="UP000663868">
    <property type="component" value="Unassembled WGS sequence"/>
</dbReference>
<dbReference type="InterPro" id="IPR013766">
    <property type="entry name" value="Thioredoxin_domain"/>
</dbReference>
<proteinExistence type="predicted"/>
<dbReference type="GO" id="GO:0003756">
    <property type="term" value="F:protein disulfide isomerase activity"/>
    <property type="evidence" value="ECO:0007669"/>
    <property type="project" value="TreeGrafter"/>
</dbReference>
<dbReference type="CDD" id="cd02961">
    <property type="entry name" value="PDI_a_family"/>
    <property type="match status" value="1"/>
</dbReference>
<dbReference type="GO" id="GO:0005783">
    <property type="term" value="C:endoplasmic reticulum"/>
    <property type="evidence" value="ECO:0007669"/>
    <property type="project" value="TreeGrafter"/>
</dbReference>
<comment type="caution">
    <text evidence="3">The sequence shown here is derived from an EMBL/GenBank/DDBJ whole genome shotgun (WGS) entry which is preliminary data.</text>
</comment>
<dbReference type="Gene3D" id="3.40.30.10">
    <property type="entry name" value="Glutaredoxin"/>
    <property type="match status" value="1"/>
</dbReference>
<dbReference type="Pfam" id="PF00085">
    <property type="entry name" value="Thioredoxin"/>
    <property type="match status" value="1"/>
</dbReference>
<dbReference type="InterPro" id="IPR051063">
    <property type="entry name" value="PDI"/>
</dbReference>
<evidence type="ECO:0000259" key="2">
    <source>
        <dbReference type="PROSITE" id="PS51352"/>
    </source>
</evidence>
<reference evidence="3" key="1">
    <citation type="submission" date="2021-02" db="EMBL/GenBank/DDBJ databases">
        <authorList>
            <person name="Nowell W R."/>
        </authorList>
    </citation>
    <scope>NUCLEOTIDE SEQUENCE</scope>
</reference>
<evidence type="ECO:0000313" key="4">
    <source>
        <dbReference type="Proteomes" id="UP000663868"/>
    </source>
</evidence>
<dbReference type="GO" id="GO:0006457">
    <property type="term" value="P:protein folding"/>
    <property type="evidence" value="ECO:0007669"/>
    <property type="project" value="TreeGrafter"/>
</dbReference>
<dbReference type="EMBL" id="CAJOBB010010221">
    <property type="protein sequence ID" value="CAF4241370.1"/>
    <property type="molecule type" value="Genomic_DNA"/>
</dbReference>
<name>A0A820E1P6_9BILA</name>
<evidence type="ECO:0000313" key="3">
    <source>
        <dbReference type="EMBL" id="CAF4241370.1"/>
    </source>
</evidence>
<evidence type="ECO:0000256" key="1">
    <source>
        <dbReference type="SAM" id="SignalP"/>
    </source>
</evidence>
<feature type="signal peptide" evidence="1">
    <location>
        <begin position="1"/>
        <end position="21"/>
    </location>
</feature>
<dbReference type="SUPFAM" id="SSF52833">
    <property type="entry name" value="Thioredoxin-like"/>
    <property type="match status" value="1"/>
</dbReference>
<dbReference type="InterPro" id="IPR036249">
    <property type="entry name" value="Thioredoxin-like_sf"/>
</dbReference>
<organism evidence="3 4">
    <name type="scientific">Adineta steineri</name>
    <dbReference type="NCBI Taxonomy" id="433720"/>
    <lineage>
        <taxon>Eukaryota</taxon>
        <taxon>Metazoa</taxon>
        <taxon>Spiralia</taxon>
        <taxon>Gnathifera</taxon>
        <taxon>Rotifera</taxon>
        <taxon>Eurotatoria</taxon>
        <taxon>Bdelloidea</taxon>
        <taxon>Adinetida</taxon>
        <taxon>Adinetidae</taxon>
        <taxon>Adineta</taxon>
    </lineage>
</organism>
<feature type="chain" id="PRO_5032764825" description="Thioredoxin domain-containing protein" evidence="1">
    <location>
        <begin position="22"/>
        <end position="157"/>
    </location>
</feature>
<dbReference type="AlphaFoldDB" id="A0A820E1P6"/>
<dbReference type="PANTHER" id="PTHR45672">
    <property type="entry name" value="PROTEIN DISULFIDE-ISOMERASE C17H9.14C-RELATED"/>
    <property type="match status" value="1"/>
</dbReference>
<gene>
    <name evidence="3" type="ORF">KXQ929_LOCUS42291</name>
</gene>